<evidence type="ECO:0000256" key="3">
    <source>
        <dbReference type="ARBA" id="ARBA00022833"/>
    </source>
</evidence>
<dbReference type="InterPro" id="IPR002481">
    <property type="entry name" value="FUR"/>
</dbReference>
<dbReference type="PANTHER" id="PTHR33202">
    <property type="entry name" value="ZINC UPTAKE REGULATION PROTEIN"/>
    <property type="match status" value="1"/>
</dbReference>
<comment type="similarity">
    <text evidence="1">Belongs to the Fur family.</text>
</comment>
<dbReference type="GO" id="GO:0008270">
    <property type="term" value="F:zinc ion binding"/>
    <property type="evidence" value="ECO:0007669"/>
    <property type="project" value="TreeGrafter"/>
</dbReference>
<feature type="binding site" evidence="7">
    <location>
        <position position="107"/>
    </location>
    <ligand>
        <name>Zn(2+)</name>
        <dbReference type="ChEBI" id="CHEBI:29105"/>
    </ligand>
</feature>
<keyword evidence="9" id="KW-1185">Reference proteome</keyword>
<dbReference type="InterPro" id="IPR036388">
    <property type="entry name" value="WH-like_DNA-bd_sf"/>
</dbReference>
<evidence type="ECO:0000256" key="5">
    <source>
        <dbReference type="ARBA" id="ARBA00023125"/>
    </source>
</evidence>
<dbReference type="Gene3D" id="1.10.10.10">
    <property type="entry name" value="Winged helix-like DNA-binding domain superfamily/Winged helix DNA-binding domain"/>
    <property type="match status" value="1"/>
</dbReference>
<reference evidence="8 9" key="1">
    <citation type="submission" date="2016-09" db="EMBL/GenBank/DDBJ databases">
        <title>Acidihalobacter prosperus V6 (DSM14174).</title>
        <authorList>
            <person name="Khaleque H.N."/>
            <person name="Ramsay J.P."/>
            <person name="Murphy R.J.T."/>
            <person name="Kaksonen A.H."/>
            <person name="Boxall N.J."/>
            <person name="Watkin E.L.J."/>
        </authorList>
    </citation>
    <scope>NUCLEOTIDE SEQUENCE [LARGE SCALE GENOMIC DNA]</scope>
    <source>
        <strain evidence="8 9">V6</strain>
    </source>
</reference>
<dbReference type="KEGG" id="aaeo:BJI67_03730"/>
<accession>A0A1D8K5R4</accession>
<evidence type="ECO:0000313" key="8">
    <source>
        <dbReference type="EMBL" id="AOV16299.1"/>
    </source>
</evidence>
<evidence type="ECO:0000313" key="9">
    <source>
        <dbReference type="Proteomes" id="UP000095342"/>
    </source>
</evidence>
<protein>
    <recommendedName>
        <fullName evidence="10">Ferric uptake regulation protein</fullName>
    </recommendedName>
</protein>
<dbReference type="PANTHER" id="PTHR33202:SF6">
    <property type="entry name" value="ZINC UPTAKE REGULATION PROTEIN"/>
    <property type="match status" value="1"/>
</dbReference>
<dbReference type="SUPFAM" id="SSF46785">
    <property type="entry name" value="Winged helix' DNA-binding domain"/>
    <property type="match status" value="1"/>
</dbReference>
<sequence>MQTSGSSKDTRKHRLEQAEMLCRDRGVRFTPLRRRVFEQLIAYGAPVGAYELLADLRADGFADAPPTVYRALDFLRAQGLAHRVRSTNAFVACDHPGDAHGGLLLICRDCGSSVEVDSSTLGDAVRQQAALHEFEPATQLIEVSGRCRRCRE</sequence>
<evidence type="ECO:0008006" key="10">
    <source>
        <dbReference type="Google" id="ProtNLM"/>
    </source>
</evidence>
<dbReference type="GO" id="GO:1900376">
    <property type="term" value="P:regulation of secondary metabolite biosynthetic process"/>
    <property type="evidence" value="ECO:0007669"/>
    <property type="project" value="TreeGrafter"/>
</dbReference>
<organism evidence="8 9">
    <name type="scientific">Acidihalobacter aeolianus</name>
    <dbReference type="NCBI Taxonomy" id="2792603"/>
    <lineage>
        <taxon>Bacteria</taxon>
        <taxon>Pseudomonadati</taxon>
        <taxon>Pseudomonadota</taxon>
        <taxon>Gammaproteobacteria</taxon>
        <taxon>Chromatiales</taxon>
        <taxon>Ectothiorhodospiraceae</taxon>
        <taxon>Acidihalobacter</taxon>
    </lineage>
</organism>
<evidence type="ECO:0000256" key="4">
    <source>
        <dbReference type="ARBA" id="ARBA00023015"/>
    </source>
</evidence>
<keyword evidence="2" id="KW-0678">Repressor</keyword>
<dbReference type="EMBL" id="CP017448">
    <property type="protein sequence ID" value="AOV16299.1"/>
    <property type="molecule type" value="Genomic_DNA"/>
</dbReference>
<dbReference type="GO" id="GO:0003700">
    <property type="term" value="F:DNA-binding transcription factor activity"/>
    <property type="evidence" value="ECO:0007669"/>
    <property type="project" value="InterPro"/>
</dbReference>
<evidence type="ECO:0000256" key="2">
    <source>
        <dbReference type="ARBA" id="ARBA00022491"/>
    </source>
</evidence>
<dbReference type="AlphaFoldDB" id="A0A1D8K5R4"/>
<evidence type="ECO:0000256" key="7">
    <source>
        <dbReference type="PIRSR" id="PIRSR602481-1"/>
    </source>
</evidence>
<dbReference type="Pfam" id="PF01475">
    <property type="entry name" value="FUR"/>
    <property type="match status" value="1"/>
</dbReference>
<keyword evidence="3 7" id="KW-0862">Zinc</keyword>
<evidence type="ECO:0000256" key="1">
    <source>
        <dbReference type="ARBA" id="ARBA00007957"/>
    </source>
</evidence>
<dbReference type="Proteomes" id="UP000095342">
    <property type="component" value="Chromosome"/>
</dbReference>
<name>A0A1D8K5R4_9GAMM</name>
<feature type="binding site" evidence="7">
    <location>
        <position position="147"/>
    </location>
    <ligand>
        <name>Zn(2+)</name>
        <dbReference type="ChEBI" id="CHEBI:29105"/>
    </ligand>
</feature>
<dbReference type="GO" id="GO:0000976">
    <property type="term" value="F:transcription cis-regulatory region binding"/>
    <property type="evidence" value="ECO:0007669"/>
    <property type="project" value="TreeGrafter"/>
</dbReference>
<feature type="binding site" evidence="7">
    <location>
        <position position="150"/>
    </location>
    <ligand>
        <name>Zn(2+)</name>
        <dbReference type="ChEBI" id="CHEBI:29105"/>
    </ligand>
</feature>
<keyword evidence="5" id="KW-0238">DNA-binding</keyword>
<keyword evidence="4" id="KW-0805">Transcription regulation</keyword>
<dbReference type="Gene3D" id="3.30.1490.190">
    <property type="match status" value="1"/>
</dbReference>
<feature type="binding site" evidence="7">
    <location>
        <position position="110"/>
    </location>
    <ligand>
        <name>Zn(2+)</name>
        <dbReference type="ChEBI" id="CHEBI:29105"/>
    </ligand>
</feature>
<dbReference type="GO" id="GO:0045892">
    <property type="term" value="P:negative regulation of DNA-templated transcription"/>
    <property type="evidence" value="ECO:0007669"/>
    <property type="project" value="TreeGrafter"/>
</dbReference>
<dbReference type="InterPro" id="IPR043135">
    <property type="entry name" value="Fur_C"/>
</dbReference>
<comment type="cofactor">
    <cofactor evidence="7">
        <name>Zn(2+)</name>
        <dbReference type="ChEBI" id="CHEBI:29105"/>
    </cofactor>
    <text evidence="7">Binds 1 zinc ion per subunit.</text>
</comment>
<dbReference type="RefSeq" id="WP_070071892.1">
    <property type="nucleotide sequence ID" value="NZ_CP017448.1"/>
</dbReference>
<dbReference type="InterPro" id="IPR036390">
    <property type="entry name" value="WH_DNA-bd_sf"/>
</dbReference>
<keyword evidence="6" id="KW-0804">Transcription</keyword>
<evidence type="ECO:0000256" key="6">
    <source>
        <dbReference type="ARBA" id="ARBA00023163"/>
    </source>
</evidence>
<proteinExistence type="inferred from homology"/>
<gene>
    <name evidence="8" type="ORF">BJI67_03730</name>
</gene>
<dbReference type="GO" id="GO:0005829">
    <property type="term" value="C:cytosol"/>
    <property type="evidence" value="ECO:0007669"/>
    <property type="project" value="TreeGrafter"/>
</dbReference>
<keyword evidence="7" id="KW-0479">Metal-binding</keyword>